<dbReference type="InterPro" id="IPR036188">
    <property type="entry name" value="FAD/NAD-bd_sf"/>
</dbReference>
<accession>A0ABW2LD05</accession>
<keyword evidence="3" id="KW-0274">FAD</keyword>
<keyword evidence="7" id="KW-1185">Reference proteome</keyword>
<proteinExistence type="predicted"/>
<dbReference type="InterPro" id="IPR023166">
    <property type="entry name" value="BaiN-like_dom_sf"/>
</dbReference>
<dbReference type="InterPro" id="IPR057661">
    <property type="entry name" value="RsdA/BaiN/AoA(So)_Rossmann"/>
</dbReference>
<dbReference type="Gene3D" id="2.40.30.10">
    <property type="entry name" value="Translation factors"/>
    <property type="match status" value="1"/>
</dbReference>
<dbReference type="EMBL" id="JBHTBS010000011">
    <property type="protein sequence ID" value="MFC7339000.1"/>
    <property type="molecule type" value="Genomic_DNA"/>
</dbReference>
<dbReference type="Pfam" id="PF03486">
    <property type="entry name" value="HI0933_like"/>
    <property type="match status" value="1"/>
</dbReference>
<feature type="domain" description="RsdA/BaiN/AoA(So)-like insert" evidence="5">
    <location>
        <begin position="200"/>
        <end position="363"/>
    </location>
</feature>
<dbReference type="PANTHER" id="PTHR42887">
    <property type="entry name" value="OS12G0638800 PROTEIN"/>
    <property type="match status" value="1"/>
</dbReference>
<evidence type="ECO:0000256" key="2">
    <source>
        <dbReference type="ARBA" id="ARBA00022630"/>
    </source>
</evidence>
<reference evidence="7" key="1">
    <citation type="journal article" date="2019" name="Int. J. Syst. Evol. Microbiol.">
        <title>The Global Catalogue of Microorganisms (GCM) 10K type strain sequencing project: providing services to taxonomists for standard genome sequencing and annotation.</title>
        <authorList>
            <consortium name="The Broad Institute Genomics Platform"/>
            <consortium name="The Broad Institute Genome Sequencing Center for Infectious Disease"/>
            <person name="Wu L."/>
            <person name="Ma J."/>
        </authorList>
    </citation>
    <scope>NUCLEOTIDE SEQUENCE [LARGE SCALE GENOMIC DNA]</scope>
    <source>
        <strain evidence="7">CGMCC 4.1467</strain>
    </source>
</reference>
<name>A0ABW2LD05_9BACT</name>
<dbReference type="Proteomes" id="UP001596472">
    <property type="component" value="Unassembled WGS sequence"/>
</dbReference>
<gene>
    <name evidence="6" type="ORF">ACFQY0_17520</name>
</gene>
<evidence type="ECO:0000256" key="1">
    <source>
        <dbReference type="ARBA" id="ARBA00001974"/>
    </source>
</evidence>
<dbReference type="Gene3D" id="3.50.50.60">
    <property type="entry name" value="FAD/NAD(P)-binding domain"/>
    <property type="match status" value="1"/>
</dbReference>
<evidence type="ECO:0000313" key="6">
    <source>
        <dbReference type="EMBL" id="MFC7339000.1"/>
    </source>
</evidence>
<evidence type="ECO:0000313" key="7">
    <source>
        <dbReference type="Proteomes" id="UP001596472"/>
    </source>
</evidence>
<dbReference type="InterPro" id="IPR055178">
    <property type="entry name" value="RsdA/BaiN/AoA(So)-like_dom"/>
</dbReference>
<dbReference type="NCBIfam" id="TIGR00275">
    <property type="entry name" value="aminoacetone oxidase family FAD-binding enzyme"/>
    <property type="match status" value="1"/>
</dbReference>
<dbReference type="PANTHER" id="PTHR42887:SF2">
    <property type="entry name" value="OS12G0638800 PROTEIN"/>
    <property type="match status" value="1"/>
</dbReference>
<dbReference type="Pfam" id="PF22780">
    <property type="entry name" value="HI0933_like_1st"/>
    <property type="match status" value="1"/>
</dbReference>
<protein>
    <submittedName>
        <fullName evidence="6">Aminoacetone oxidase family FAD-binding enzyme</fullName>
    </submittedName>
</protein>
<sequence length="424" mass="45724">MPEPLLSSDSPPYDLVVAGGGAAGFFAAITFAEARPGSRVVILEKSREVLGKVKISGGGRCNCTHACFDPRTLIASYPRGSKQLIGPFNRWGPSDTMEWFESRGVPLKTEADGRVFPRSDSSQSIIDCLTGSAREAGIEVRKSTALKSATKLKDGGFLISLSEGSPLSTRALMLTLGGTRNRIGADLAEQFGHRIQVAAPSLFTFKINDPRLVDLPGLSVENAGVKISGMKLSSSGPVLITHWGLSGPGILRLSAWGARDLLECDYRFEIVLNWCGDLSEDKIIAGFDQRRIDSPRKKIVNDPLFGIPSRLWRKLVEAAAGDKDADSLHWPHLSKDISRKLAAQLGACRFQVDGKSMNKDEFVTCGGVHLGEVNFKTMESRKTDGLYFAGEILDIDGITGGFNFQAAWTTGHIAGRAIAESLEG</sequence>
<feature type="domain" description="RsdA/BaiN/AoA(So)-like Rossmann fold-like" evidence="4">
    <location>
        <begin position="14"/>
        <end position="416"/>
    </location>
</feature>
<comment type="caution">
    <text evidence="6">The sequence shown here is derived from an EMBL/GenBank/DDBJ whole genome shotgun (WGS) entry which is preliminary data.</text>
</comment>
<dbReference type="Gene3D" id="1.10.8.260">
    <property type="entry name" value="HI0933 insert domain-like"/>
    <property type="match status" value="1"/>
</dbReference>
<evidence type="ECO:0000256" key="3">
    <source>
        <dbReference type="ARBA" id="ARBA00022827"/>
    </source>
</evidence>
<evidence type="ECO:0000259" key="4">
    <source>
        <dbReference type="Pfam" id="PF03486"/>
    </source>
</evidence>
<keyword evidence="2" id="KW-0285">Flavoprotein</keyword>
<dbReference type="SUPFAM" id="SSF51905">
    <property type="entry name" value="FAD/NAD(P)-binding domain"/>
    <property type="match status" value="1"/>
</dbReference>
<organism evidence="6 7">
    <name type="scientific">Haloferula chungangensis</name>
    <dbReference type="NCBI Taxonomy" id="1048331"/>
    <lineage>
        <taxon>Bacteria</taxon>
        <taxon>Pseudomonadati</taxon>
        <taxon>Verrucomicrobiota</taxon>
        <taxon>Verrucomicrobiia</taxon>
        <taxon>Verrucomicrobiales</taxon>
        <taxon>Verrucomicrobiaceae</taxon>
        <taxon>Haloferula</taxon>
    </lineage>
</organism>
<dbReference type="RefSeq" id="WP_379715049.1">
    <property type="nucleotide sequence ID" value="NZ_JBHTBS010000011.1"/>
</dbReference>
<dbReference type="InterPro" id="IPR004792">
    <property type="entry name" value="BaiN-like"/>
</dbReference>
<comment type="cofactor">
    <cofactor evidence="1">
        <name>FAD</name>
        <dbReference type="ChEBI" id="CHEBI:57692"/>
    </cofactor>
</comment>
<evidence type="ECO:0000259" key="5">
    <source>
        <dbReference type="Pfam" id="PF22780"/>
    </source>
</evidence>
<dbReference type="SUPFAM" id="SSF160996">
    <property type="entry name" value="HI0933 insert domain-like"/>
    <property type="match status" value="1"/>
</dbReference>